<accession>A0A2P2IPK6</accession>
<dbReference type="EMBL" id="GGEC01002665">
    <property type="protein sequence ID" value="MBW83148.1"/>
    <property type="molecule type" value="Transcribed_RNA"/>
</dbReference>
<dbReference type="PANTHER" id="PTHR33731">
    <property type="entry name" value="PROTEIN, PUTATIVE-RELATED"/>
    <property type="match status" value="1"/>
</dbReference>
<sequence length="148" mass="16512">MKFSATLLSLSLFLLLSISISARRDAGEYWRGVMKDQPMPEAIRGLVRHVPIISDSKTSSHTDAEENAEHKGMSHFVKDFGPGLGANVHINDVTPSKDGSFIKDFKPRPNVSAYGDDKEEKSFVTDFDPRPNVFVYDNEAGPKDWEVI</sequence>
<dbReference type="AlphaFoldDB" id="A0A2P2IPK6"/>
<name>A0A2P2IPK6_RHIMU</name>
<feature type="signal peptide" evidence="1">
    <location>
        <begin position="1"/>
        <end position="22"/>
    </location>
</feature>
<dbReference type="InterPro" id="IPR024489">
    <property type="entry name" value="Organ_specific_prot"/>
</dbReference>
<keyword evidence="1" id="KW-0732">Signal</keyword>
<protein>
    <submittedName>
        <fullName evidence="2">Organ-specific protein P4-like isoform X2</fullName>
    </submittedName>
</protein>
<organism evidence="2">
    <name type="scientific">Rhizophora mucronata</name>
    <name type="common">Asiatic mangrove</name>
    <dbReference type="NCBI Taxonomy" id="61149"/>
    <lineage>
        <taxon>Eukaryota</taxon>
        <taxon>Viridiplantae</taxon>
        <taxon>Streptophyta</taxon>
        <taxon>Embryophyta</taxon>
        <taxon>Tracheophyta</taxon>
        <taxon>Spermatophyta</taxon>
        <taxon>Magnoliopsida</taxon>
        <taxon>eudicotyledons</taxon>
        <taxon>Gunneridae</taxon>
        <taxon>Pentapetalae</taxon>
        <taxon>rosids</taxon>
        <taxon>fabids</taxon>
        <taxon>Malpighiales</taxon>
        <taxon>Rhizophoraceae</taxon>
        <taxon>Rhizophora</taxon>
    </lineage>
</organism>
<dbReference type="PANTHER" id="PTHR33731:SF2">
    <property type="entry name" value="ORGAN-SPECIFIC PROTEIN S2-LIKE"/>
    <property type="match status" value="1"/>
</dbReference>
<dbReference type="Pfam" id="PF10950">
    <property type="entry name" value="Organ_specific"/>
    <property type="match status" value="1"/>
</dbReference>
<reference evidence="2" key="1">
    <citation type="submission" date="2018-02" db="EMBL/GenBank/DDBJ databases">
        <title>Rhizophora mucronata_Transcriptome.</title>
        <authorList>
            <person name="Meera S.P."/>
            <person name="Sreeshan A."/>
            <person name="Augustine A."/>
        </authorList>
    </citation>
    <scope>NUCLEOTIDE SEQUENCE</scope>
    <source>
        <tissue evidence="2">Leaf</tissue>
    </source>
</reference>
<feature type="chain" id="PRO_5015183942" evidence="1">
    <location>
        <begin position="23"/>
        <end position="148"/>
    </location>
</feature>
<evidence type="ECO:0000313" key="2">
    <source>
        <dbReference type="EMBL" id="MBW83148.1"/>
    </source>
</evidence>
<proteinExistence type="predicted"/>
<evidence type="ECO:0000256" key="1">
    <source>
        <dbReference type="SAM" id="SignalP"/>
    </source>
</evidence>